<feature type="compositionally biased region" description="Low complexity" evidence="2">
    <location>
        <begin position="468"/>
        <end position="485"/>
    </location>
</feature>
<dbReference type="Pfam" id="PF01494">
    <property type="entry name" value="FAD_binding_3"/>
    <property type="match status" value="1"/>
</dbReference>
<reference evidence="5" key="1">
    <citation type="journal article" date="2019" name="Int. J. Syst. Evol. Microbiol.">
        <title>The Global Catalogue of Microorganisms (GCM) 10K type strain sequencing project: providing services to taxonomists for standard genome sequencing and annotation.</title>
        <authorList>
            <consortium name="The Broad Institute Genomics Platform"/>
            <consortium name="The Broad Institute Genome Sequencing Center for Infectious Disease"/>
            <person name="Wu L."/>
            <person name="Ma J."/>
        </authorList>
    </citation>
    <scope>NUCLEOTIDE SEQUENCE [LARGE SCALE GENOMIC DNA]</scope>
    <source>
        <strain evidence="5">JCM 17656</strain>
    </source>
</reference>
<dbReference type="EMBL" id="BAABCE010000002">
    <property type="protein sequence ID" value="GAA3531404.1"/>
    <property type="molecule type" value="Genomic_DNA"/>
</dbReference>
<accession>A0ABP6VCJ5</accession>
<feature type="domain" description="FAD-binding" evidence="3">
    <location>
        <begin position="27"/>
        <end position="368"/>
    </location>
</feature>
<evidence type="ECO:0000256" key="1">
    <source>
        <dbReference type="ARBA" id="ARBA00023002"/>
    </source>
</evidence>
<feature type="region of interest" description="Disordered" evidence="2">
    <location>
        <begin position="587"/>
        <end position="636"/>
    </location>
</feature>
<feature type="compositionally biased region" description="Low complexity" evidence="2">
    <location>
        <begin position="592"/>
        <end position="636"/>
    </location>
</feature>
<dbReference type="InterPro" id="IPR002938">
    <property type="entry name" value="FAD-bd"/>
</dbReference>
<organism evidence="4 5">
    <name type="scientific">Streptomyces osmaniensis</name>
    <dbReference type="NCBI Taxonomy" id="593134"/>
    <lineage>
        <taxon>Bacteria</taxon>
        <taxon>Bacillati</taxon>
        <taxon>Actinomycetota</taxon>
        <taxon>Actinomycetes</taxon>
        <taxon>Kitasatosporales</taxon>
        <taxon>Streptomycetaceae</taxon>
        <taxon>Streptomyces</taxon>
    </lineage>
</organism>
<dbReference type="RefSeq" id="WP_346180598.1">
    <property type="nucleotide sequence ID" value="NZ_BAABCE010000002.1"/>
</dbReference>
<gene>
    <name evidence="4" type="ORF">GCM10022295_11740</name>
</gene>
<dbReference type="NCBIfam" id="NF004829">
    <property type="entry name" value="PRK06183.1-3"/>
    <property type="match status" value="1"/>
</dbReference>
<dbReference type="SUPFAM" id="SSF51905">
    <property type="entry name" value="FAD/NAD(P)-binding domain"/>
    <property type="match status" value="1"/>
</dbReference>
<dbReference type="InterPro" id="IPR050631">
    <property type="entry name" value="PheA/TfdB_FAD_monoxygenase"/>
</dbReference>
<name>A0ABP6VCJ5_9ACTN</name>
<dbReference type="Gene3D" id="3.30.70.2450">
    <property type="match status" value="1"/>
</dbReference>
<feature type="region of interest" description="Disordered" evidence="2">
    <location>
        <begin position="1"/>
        <end position="20"/>
    </location>
</feature>
<evidence type="ECO:0000313" key="5">
    <source>
        <dbReference type="Proteomes" id="UP001500707"/>
    </source>
</evidence>
<proteinExistence type="predicted"/>
<protein>
    <recommendedName>
        <fullName evidence="3">FAD-binding domain-containing protein</fullName>
    </recommendedName>
</protein>
<dbReference type="PANTHER" id="PTHR43476:SF3">
    <property type="entry name" value="FAD-BINDING MONOOXYGENASE"/>
    <property type="match status" value="1"/>
</dbReference>
<dbReference type="InterPro" id="IPR036188">
    <property type="entry name" value="FAD/NAD-bd_sf"/>
</dbReference>
<feature type="compositionally biased region" description="Basic and acidic residues" evidence="2">
    <location>
        <begin position="449"/>
        <end position="465"/>
    </location>
</feature>
<evidence type="ECO:0000256" key="2">
    <source>
        <dbReference type="SAM" id="MobiDB-lite"/>
    </source>
</evidence>
<evidence type="ECO:0000313" key="4">
    <source>
        <dbReference type="EMBL" id="GAA3531404.1"/>
    </source>
</evidence>
<dbReference type="Gene3D" id="3.50.50.60">
    <property type="entry name" value="FAD/NAD(P)-binding domain"/>
    <property type="match status" value="1"/>
</dbReference>
<sequence>MSEISAGNRAGAGADGGGGDDGGGDADYDVAVIGYGPTGVTAANLLGATGLRVVVLERDAEIYSRARAISTDEEVMRIWQRIGLADRLKQDMLADRPLDFVDARGRAFLSAHPTPRGHGHPPQMFLYQPALEQVLRDGVARHPDVEVWLRHECLRLRQDADGVELTVVGTADDSVRRLRARYVIAADGGSSLTRAQLNVGYEGRTYEDRWVVVDTKMLKPWPDHDRLRFRCDPARPAVDCPTPLGHHRWEFPILPGDDERHLTTDEAIHAMVSRYGIGPDQIEILRATVYSHHVRFAARFRVGRVFLAGDAAHAMPPWIGQGMAAGVRDVANLCWKLDAVLSGELPESVLDSYEAERKPHVKEVTRRAVFVGRIITDRRLAVTRVRDAVLPLLNRVPGVAGRLQDSHWIPVAHYADGFRDRPRTKSAGITFDTRASDAGTVRAGTSRTEPARTEPARTEPARTEPAHTGTSGTGTSRTRASRTTAPGHQIPQPWVTAPDGSRVRLDDVLGGRWLLLHGALPTPQPGWERAGVPSLTVLPAGSSPVEGAVVDCDGVLRAWLTHHRATTLALRPDAYVYAAAPAGTPLPPPPEGLSLTPRANAASTPPVATPSPTSSASPASSASPVSSASPAAQGTP</sequence>
<evidence type="ECO:0000259" key="3">
    <source>
        <dbReference type="Pfam" id="PF01494"/>
    </source>
</evidence>
<keyword evidence="5" id="KW-1185">Reference proteome</keyword>
<dbReference type="PANTHER" id="PTHR43476">
    <property type="entry name" value="3-(3-HYDROXY-PHENYL)PROPIONATE/3-HYDROXYCINNAMIC ACID HYDROXYLASE"/>
    <property type="match status" value="1"/>
</dbReference>
<dbReference type="Proteomes" id="UP001500707">
    <property type="component" value="Unassembled WGS sequence"/>
</dbReference>
<keyword evidence="1" id="KW-0560">Oxidoreductase</keyword>
<feature type="region of interest" description="Disordered" evidence="2">
    <location>
        <begin position="422"/>
        <end position="498"/>
    </location>
</feature>
<comment type="caution">
    <text evidence="4">The sequence shown here is derived from an EMBL/GenBank/DDBJ whole genome shotgun (WGS) entry which is preliminary data.</text>
</comment>
<dbReference type="PRINTS" id="PR00420">
    <property type="entry name" value="RNGMNOXGNASE"/>
</dbReference>